<dbReference type="Proteomes" id="UP000828390">
    <property type="component" value="Unassembled WGS sequence"/>
</dbReference>
<proteinExistence type="predicted"/>
<protein>
    <submittedName>
        <fullName evidence="1">Uncharacterized protein</fullName>
    </submittedName>
</protein>
<dbReference type="EMBL" id="JAIWYP010000009">
    <property type="protein sequence ID" value="KAH3773034.1"/>
    <property type="molecule type" value="Genomic_DNA"/>
</dbReference>
<sequence>MGQYWTTEPRLGNEAYRYDAGVLKQWNSLEQTTELIVPRGVHMYEGLAGAQKNYLGGGEQVFIPQEVVRRLFNIQQNINDTSIILREMKEIEHFQAQIQKKWTNETRRLLYARALESGSNIHRLPPDVRSFLSTRTSKNVTPGEYILHRDSMPVWGGGRKNVTVSVKIEYDRTETRRYKSGNTNITEKIHFYKQIMIIK</sequence>
<keyword evidence="2" id="KW-1185">Reference proteome</keyword>
<name>A0A9D4E3A7_DREPO</name>
<comment type="caution">
    <text evidence="1">The sequence shown here is derived from an EMBL/GenBank/DDBJ whole genome shotgun (WGS) entry which is preliminary data.</text>
</comment>
<organism evidence="1 2">
    <name type="scientific">Dreissena polymorpha</name>
    <name type="common">Zebra mussel</name>
    <name type="synonym">Mytilus polymorpha</name>
    <dbReference type="NCBI Taxonomy" id="45954"/>
    <lineage>
        <taxon>Eukaryota</taxon>
        <taxon>Metazoa</taxon>
        <taxon>Spiralia</taxon>
        <taxon>Lophotrochozoa</taxon>
        <taxon>Mollusca</taxon>
        <taxon>Bivalvia</taxon>
        <taxon>Autobranchia</taxon>
        <taxon>Heteroconchia</taxon>
        <taxon>Euheterodonta</taxon>
        <taxon>Imparidentia</taxon>
        <taxon>Neoheterodontei</taxon>
        <taxon>Myida</taxon>
        <taxon>Dreissenoidea</taxon>
        <taxon>Dreissenidae</taxon>
        <taxon>Dreissena</taxon>
    </lineage>
</organism>
<accession>A0A9D4E3A7</accession>
<gene>
    <name evidence="1" type="ORF">DPMN_174383</name>
</gene>
<reference evidence="1" key="2">
    <citation type="submission" date="2020-11" db="EMBL/GenBank/DDBJ databases">
        <authorList>
            <person name="McCartney M.A."/>
            <person name="Auch B."/>
            <person name="Kono T."/>
            <person name="Mallez S."/>
            <person name="Becker A."/>
            <person name="Gohl D.M."/>
            <person name="Silverstein K.A.T."/>
            <person name="Koren S."/>
            <person name="Bechman K.B."/>
            <person name="Herman A."/>
            <person name="Abrahante J.E."/>
            <person name="Garbe J."/>
        </authorList>
    </citation>
    <scope>NUCLEOTIDE SEQUENCE</scope>
    <source>
        <strain evidence="1">Duluth1</strain>
        <tissue evidence="1">Whole animal</tissue>
    </source>
</reference>
<dbReference type="AlphaFoldDB" id="A0A9D4E3A7"/>
<evidence type="ECO:0000313" key="1">
    <source>
        <dbReference type="EMBL" id="KAH3773034.1"/>
    </source>
</evidence>
<reference evidence="1" key="1">
    <citation type="journal article" date="2019" name="bioRxiv">
        <title>The Genome of the Zebra Mussel, Dreissena polymorpha: A Resource for Invasive Species Research.</title>
        <authorList>
            <person name="McCartney M.A."/>
            <person name="Auch B."/>
            <person name="Kono T."/>
            <person name="Mallez S."/>
            <person name="Zhang Y."/>
            <person name="Obille A."/>
            <person name="Becker A."/>
            <person name="Abrahante J.E."/>
            <person name="Garbe J."/>
            <person name="Badalamenti J.P."/>
            <person name="Herman A."/>
            <person name="Mangelson H."/>
            <person name="Liachko I."/>
            <person name="Sullivan S."/>
            <person name="Sone E.D."/>
            <person name="Koren S."/>
            <person name="Silverstein K.A.T."/>
            <person name="Beckman K.B."/>
            <person name="Gohl D.M."/>
        </authorList>
    </citation>
    <scope>NUCLEOTIDE SEQUENCE</scope>
    <source>
        <strain evidence="1">Duluth1</strain>
        <tissue evidence="1">Whole animal</tissue>
    </source>
</reference>
<evidence type="ECO:0000313" key="2">
    <source>
        <dbReference type="Proteomes" id="UP000828390"/>
    </source>
</evidence>